<dbReference type="Proteomes" id="UP000270620">
    <property type="component" value="Unassembled WGS sequence"/>
</dbReference>
<protein>
    <submittedName>
        <fullName evidence="5">HYR domain-containing protein</fullName>
    </submittedName>
</protein>
<dbReference type="InterPro" id="IPR003410">
    <property type="entry name" value="HYR_dom"/>
</dbReference>
<dbReference type="InterPro" id="IPR013320">
    <property type="entry name" value="ConA-like_dom_sf"/>
</dbReference>
<dbReference type="PROSITE" id="PS50825">
    <property type="entry name" value="HYR"/>
    <property type="match status" value="2"/>
</dbReference>
<evidence type="ECO:0000256" key="3">
    <source>
        <dbReference type="ARBA" id="ARBA00023157"/>
    </source>
</evidence>
<dbReference type="SMART" id="SM00560">
    <property type="entry name" value="LamGL"/>
    <property type="match status" value="1"/>
</dbReference>
<feature type="domain" description="HYR" evidence="4">
    <location>
        <begin position="485"/>
        <end position="568"/>
    </location>
</feature>
<dbReference type="Pfam" id="PF02494">
    <property type="entry name" value="HYR"/>
    <property type="match status" value="1"/>
</dbReference>
<dbReference type="PANTHER" id="PTHR24273:SF32">
    <property type="entry name" value="HYALIN"/>
    <property type="match status" value="1"/>
</dbReference>
<dbReference type="InterPro" id="IPR026444">
    <property type="entry name" value="Secre_tail"/>
</dbReference>
<dbReference type="InterPro" id="IPR006558">
    <property type="entry name" value="LamG-like"/>
</dbReference>
<organism evidence="5 6">
    <name type="scientific">Mangrovimonas spongiae</name>
    <dbReference type="NCBI Taxonomy" id="2494697"/>
    <lineage>
        <taxon>Bacteria</taxon>
        <taxon>Pseudomonadati</taxon>
        <taxon>Bacteroidota</taxon>
        <taxon>Flavobacteriia</taxon>
        <taxon>Flavobacteriales</taxon>
        <taxon>Flavobacteriaceae</taxon>
        <taxon>Mangrovimonas</taxon>
    </lineage>
</organism>
<evidence type="ECO:0000256" key="2">
    <source>
        <dbReference type="ARBA" id="ARBA00022737"/>
    </source>
</evidence>
<keyword evidence="6" id="KW-1185">Reference proteome</keyword>
<dbReference type="SUPFAM" id="SSF49899">
    <property type="entry name" value="Concanavalin A-like lectins/glucanases"/>
    <property type="match status" value="1"/>
</dbReference>
<keyword evidence="2" id="KW-0677">Repeat</keyword>
<sequence>MKKFYLYLIVLFFVSFNFYGQSGIFESYIVLNSGTGNTYYDLQATTGNPDFNSNNLGTLTQGQQLLLNGGENKTYKCGTDNILNGWLNYRVYPIASVPPAFSSTEIFYNSDISGAGPGCQNQLWQSTAANIDLRNGLPSGYYYIEVYTHADIDSNNDNITDSTLYSNNGGGNYTATFRADNPPVANCISTLTVYLDASGNASITTSDINNGSNDDFDTPTLSLDIDTFDCSNIGTPVTVTLNAEDSLGQTDSCTTIVTVLDTTAPTPDVASLSNITAQCEVTTLTPPSATDNCTAVAVTHNASLPITTQGTTVVTWTYEDGNGNTSTQNQNVVITDTTAPTPDAASLSDITAQCEATALTPPSATDNCTAVTVTHNATLPITTQGTTVVTWTYEDGNGNTSTQNQNVVITDTTAPTPDVASLSDITAQCEVTALTPPSATDNCTAVTITHNATLPITTQGTTLVTWTYEDGNGNTSTQNQNIVISDITNPTITCPSDITTTNDIGLCSAVVTYTTPSGNDNCGIQSITQIAGLASGSTFPVGTTTNTFQITDVGGNSTTCSFTVTVDDNENPSITCPSDITINSSQDGTGNCSTTAFIGSLTANDNCSIDDIYAEINGVEINPNTYIYPVGNTTITWYATDVAGNTSQCDQIVTVIDNEDPIINCIGDQNVSYGANCNFTLQDYTGLVSAYDNCDNDVTITQTPSAGDVIYGAVTVTITAVDDSNRTSTCTFDVIPSDNQAPTAVCQDYTAVLSSNGSITVAATNLNNGSTDNCSIANMTVTPNSFSCDDVGPNTVTFTVYDNAGNSDSCTATITVVDDTAPTMLCNDYVVVIDAITREATIQASDIDNGSFDACGLASLTVSPSVFPEAANGLLYVTTTTLTAVDVNGNSNTCTANVTVEPPKNLFTHLTGEIVNPVPDNPQPPSSLIEVTACPGDLSDPRDIELTLHPVGTYNLQASDVLWWEYSTDNGETWTQIANTAGLLTYTLQDVTLDTFVRLVLQDPDNPSVTQTSSEAYIRFLPPDEPPVIVDHTELNICLNDFVAINAESFFDQPNGQFGEGGEFNYAQPDGWRVDGVDGEFPASGNNTNQPTWKETNSNDNRAFSGINYNTTDGTKFAMANGVGNYTTLETPVFSTIGMTSSEAILNFDTSFYFCNDGRGEIWLSFDSGATYTVQLSTVENYDFDSTSGGTTTSGVILATGQGNRCIGQTSPRMLPATIDLGPYAGLSGLRVMFKFYGSNTDCGTITESTFPNPNNENCNSGNTLASGWAIDGVGFAYAQVDDELEWTDEDNNVIAVGTSATVTPITPGIRTFGVTTLVNGCRTNNTDGTNFIDIHTSLAYAGQDYTPLNSECGENALQLNAYDNTKTAVENYNKGAWVNNLYTVPDIAAGDTDYPGTGVTGQWTVESSSFESCGTTALFSSASDPDAIFTADPGTYTLRWTLANGCFDDITVTIKDCPRINFDGNDDFVSFKNNYNLNNTFSIEAWVKPNSIDNTKTVFSRKDASNNNNGYTLNIVNGVVEFKWYNLVDSGLVTSGSHTINTDRWYHLAVTFNGAIYTLYVDGIPLDSTNGSAPELTDNSINAILGATDETSASTPVNYFHGWIDELRIWNKALSVEHIRQMMNQEIVALGNDVGGTVIPTKIYGPDLNNDGIEDNPLLWSNLVGYYRMNLLCGDLSPYKGVSGRLRNITTSQQQTAPLPYTTRVANQSWSTDNTWTHYEVWDTPNSTGINGEPIDWNIVSVSHNISTHNQDITLLGLLVNNGEVTVSNPGSPQDETNTGQMLWVTHYLDLDGKIDLVGESQLIQKRYYSYYDHDNDNTTSDVYTTYQFNESIFNNSSLGYLERDQQGTTNPFNYNYWGSPVAPNNATLDSNNNTINTFSIGDVLRDGTTTVDNPISRYINWTGNYTASASNPAQVSRRWLYAYINNPASSYADWEYKSNTGNIPIGLGFTMKGSGNTGNTEQNYVFVGKPNNGTIASGITASQQSLVGNPYPSAIDSRAFILDNQNSITGTLYFWEHYTSNATHVTELYEGGYAALNFTGGVGAVQHPDLIASNNGTKIPERYIPVAQGFYVEAGANNGEVVFKNSQRVFKTEAHTTDSYDGSIFIRQANNNNTSSTTSNMMFTDDPVKRVRLNFISPENGKRPLLLGFVPHNLATYNVDYAFDGRNTDESTNSDMSWLIENEKYTIQGVGDFDASHQFPVSIFVEQTGLIKVELESLENFNQEVNVFVYDILTGTYSNINNMPFEIHLDAGEYSNRFYITFESDATLSLIDEAHQNIMVNYLQSTNEIYVKTPQGILAKQVQLINMLGQTVFTWNATNKTISQELKIPVRNISEGSYIIKVLSSNNHSINKKVIIKQ</sequence>
<dbReference type="EMBL" id="RWBG01000002">
    <property type="protein sequence ID" value="RSK40435.1"/>
    <property type="molecule type" value="Genomic_DNA"/>
</dbReference>
<dbReference type="InterPro" id="IPR001791">
    <property type="entry name" value="Laminin_G"/>
</dbReference>
<dbReference type="PANTHER" id="PTHR24273">
    <property type="entry name" value="FI04643P-RELATED"/>
    <property type="match status" value="1"/>
</dbReference>
<name>A0A3R9N6Z3_9FLAO</name>
<evidence type="ECO:0000256" key="1">
    <source>
        <dbReference type="ARBA" id="ARBA00022729"/>
    </source>
</evidence>
<dbReference type="OrthoDB" id="2582440at2"/>
<reference evidence="5 6" key="1">
    <citation type="submission" date="2018-12" db="EMBL/GenBank/DDBJ databases">
        <title>Mangrovimonas spongiae sp. nov., a novel member of the genus Mangrovimonas isolated from marine sponge.</title>
        <authorList>
            <person name="Zhuang L."/>
            <person name="Luo L."/>
        </authorList>
    </citation>
    <scope>NUCLEOTIDE SEQUENCE [LARGE SCALE GENOMIC DNA]</scope>
    <source>
        <strain evidence="5 6">HN-E26</strain>
    </source>
</reference>
<proteinExistence type="predicted"/>
<keyword evidence="1" id="KW-0732">Signal</keyword>
<dbReference type="GO" id="GO:0005975">
    <property type="term" value="P:carbohydrate metabolic process"/>
    <property type="evidence" value="ECO:0007669"/>
    <property type="project" value="UniProtKB-ARBA"/>
</dbReference>
<accession>A0A3R9N6Z3</accession>
<evidence type="ECO:0000313" key="6">
    <source>
        <dbReference type="Proteomes" id="UP000270620"/>
    </source>
</evidence>
<comment type="caution">
    <text evidence="5">The sequence shown here is derived from an EMBL/GenBank/DDBJ whole genome shotgun (WGS) entry which is preliminary data.</text>
</comment>
<dbReference type="Gene3D" id="2.60.120.200">
    <property type="match status" value="1"/>
</dbReference>
<evidence type="ECO:0000313" key="5">
    <source>
        <dbReference type="EMBL" id="RSK40435.1"/>
    </source>
</evidence>
<dbReference type="RefSeq" id="WP_125467350.1">
    <property type="nucleotide sequence ID" value="NZ_RWBG01000002.1"/>
</dbReference>
<evidence type="ECO:0000259" key="4">
    <source>
        <dbReference type="PROSITE" id="PS50825"/>
    </source>
</evidence>
<gene>
    <name evidence="5" type="ORF">EJA19_05505</name>
</gene>
<dbReference type="CDD" id="cd00110">
    <property type="entry name" value="LamG"/>
    <property type="match status" value="1"/>
</dbReference>
<dbReference type="NCBIfam" id="TIGR04183">
    <property type="entry name" value="Por_Secre_tail"/>
    <property type="match status" value="1"/>
</dbReference>
<dbReference type="Pfam" id="PF13385">
    <property type="entry name" value="Laminin_G_3"/>
    <property type="match status" value="1"/>
</dbReference>
<feature type="domain" description="HYR" evidence="4">
    <location>
        <begin position="569"/>
        <end position="657"/>
    </location>
</feature>
<dbReference type="GO" id="GO:0004553">
    <property type="term" value="F:hydrolase activity, hydrolyzing O-glycosyl compounds"/>
    <property type="evidence" value="ECO:0007669"/>
    <property type="project" value="UniProtKB-ARBA"/>
</dbReference>
<keyword evidence="3" id="KW-1015">Disulfide bond</keyword>